<proteinExistence type="inferred from homology"/>
<dbReference type="RefSeq" id="WP_074886244.1">
    <property type="nucleotide sequence ID" value="NZ_FOXO01000008.1"/>
</dbReference>
<dbReference type="InterPro" id="IPR023296">
    <property type="entry name" value="Glyco_hydro_beta-prop_sf"/>
</dbReference>
<dbReference type="InterPro" id="IPR041542">
    <property type="entry name" value="GH43_C2"/>
</dbReference>
<sequence length="520" mass="58928">MNTQNINPITKLDYPDPDVIYVDGAYYMVSTTMYFMPGCEILRSYDLVNWEHACYVLYRLDSTPAQKLFGKENIYGQGMWAASLRYNKGLFYICFVANDTHKTYIFTSASIEGPWEKYTLEGFYHDNSILFDDDGRVYIVYGNKNIFIKKLAISGERLSDSDTHDTEKLIISDADDAYLGYEGSHFYKINGKYYILLIHIPKSTGKRTESCFISDSPFGPYTGKDVCDDDRNYRSSGVAQGGIIKTPNGKWYGMLFQDSGAVGRIPILMPVTWDGDYPVFGDNGHIPESFDIEDLKPGHCYNPLVSSDDFKTEYSLQGNSSFGFKPCWQFNHEPDLSLIKRNLTDGTVTITTDKLSSNLMQAKNTLTQRTLFPGCSSTVIVNGSELKDGDYAGLCVLESCYGFIAITKRHDSYYLVMGKRDIITGGILGERHDDEPFDEMECIRIEDSVVRLQSHVEFRDDTAEFSYYEKISDTSPKKLGITHKLQFKLDHFTGARFGLFIYSTKSFGGSASFSDFKYQA</sequence>
<gene>
    <name evidence="8" type="ORF">SAMN04487928_10861</name>
</gene>
<evidence type="ECO:0000313" key="9">
    <source>
        <dbReference type="Proteomes" id="UP000182624"/>
    </source>
</evidence>
<dbReference type="EMBL" id="FOXO01000008">
    <property type="protein sequence ID" value="SFP79226.1"/>
    <property type="molecule type" value="Genomic_DNA"/>
</dbReference>
<feature type="site" description="Important for catalytic activity, responsible for pKa modulation of the active site Glu and correct orientation of both the proton donor and substrate" evidence="5">
    <location>
        <position position="126"/>
    </location>
</feature>
<evidence type="ECO:0000256" key="3">
    <source>
        <dbReference type="ARBA" id="ARBA00023295"/>
    </source>
</evidence>
<dbReference type="CDD" id="cd09001">
    <property type="entry name" value="GH43_FsAxh1-like"/>
    <property type="match status" value="1"/>
</dbReference>
<feature type="active site" description="Proton donor" evidence="4">
    <location>
        <position position="182"/>
    </location>
</feature>
<dbReference type="InterPro" id="IPR006710">
    <property type="entry name" value="Glyco_hydro_43"/>
</dbReference>
<dbReference type="Pfam" id="PF17851">
    <property type="entry name" value="GH43_C2"/>
    <property type="match status" value="1"/>
</dbReference>
<evidence type="ECO:0000256" key="5">
    <source>
        <dbReference type="PIRSR" id="PIRSR606710-2"/>
    </source>
</evidence>
<dbReference type="SUPFAM" id="SSF49899">
    <property type="entry name" value="Concanavalin A-like lectins/glucanases"/>
    <property type="match status" value="1"/>
</dbReference>
<evidence type="ECO:0000256" key="4">
    <source>
        <dbReference type="PIRSR" id="PIRSR606710-1"/>
    </source>
</evidence>
<keyword evidence="2 6" id="KW-0378">Hydrolase</keyword>
<name>A0A1I5T9W8_9FIRM</name>
<dbReference type="OrthoDB" id="9801455at2"/>
<evidence type="ECO:0000256" key="6">
    <source>
        <dbReference type="RuleBase" id="RU361187"/>
    </source>
</evidence>
<dbReference type="InterPro" id="IPR051795">
    <property type="entry name" value="Glycosyl_Hydrlase_43"/>
</dbReference>
<feature type="active site" description="Proton acceptor" evidence="4">
    <location>
        <position position="16"/>
    </location>
</feature>
<dbReference type="GO" id="GO:0004553">
    <property type="term" value="F:hydrolase activity, hydrolyzing O-glycosyl compounds"/>
    <property type="evidence" value="ECO:0007669"/>
    <property type="project" value="InterPro"/>
</dbReference>
<keyword evidence="3 6" id="KW-0326">Glycosidase</keyword>
<evidence type="ECO:0000259" key="7">
    <source>
        <dbReference type="Pfam" id="PF17851"/>
    </source>
</evidence>
<evidence type="ECO:0000313" key="8">
    <source>
        <dbReference type="EMBL" id="SFP79226.1"/>
    </source>
</evidence>
<dbReference type="PANTHER" id="PTHR42812">
    <property type="entry name" value="BETA-XYLOSIDASE"/>
    <property type="match status" value="1"/>
</dbReference>
<accession>A0A1I5T9W8</accession>
<feature type="domain" description="Beta-xylosidase C-terminal Concanavalin A-like" evidence="7">
    <location>
        <begin position="325"/>
        <end position="519"/>
    </location>
</feature>
<dbReference type="InterPro" id="IPR013320">
    <property type="entry name" value="ConA-like_dom_sf"/>
</dbReference>
<keyword evidence="9" id="KW-1185">Reference proteome</keyword>
<protein>
    <submittedName>
        <fullName evidence="8">Beta-xylosidase</fullName>
    </submittedName>
</protein>
<reference evidence="9" key="1">
    <citation type="submission" date="2016-10" db="EMBL/GenBank/DDBJ databases">
        <authorList>
            <person name="Varghese N."/>
            <person name="Submissions S."/>
        </authorList>
    </citation>
    <scope>NUCLEOTIDE SEQUENCE [LARGE SCALE GENOMIC DNA]</scope>
    <source>
        <strain evidence="9">P18</strain>
    </source>
</reference>
<evidence type="ECO:0000256" key="2">
    <source>
        <dbReference type="ARBA" id="ARBA00022801"/>
    </source>
</evidence>
<dbReference type="Gene3D" id="2.115.10.20">
    <property type="entry name" value="Glycosyl hydrolase domain, family 43"/>
    <property type="match status" value="1"/>
</dbReference>
<dbReference type="PANTHER" id="PTHR42812:SF15">
    <property type="entry name" value="HYDROLASE, PUTATIVE (AFU_ORTHOLOGUE AFUA_2G00930)-RELATED"/>
    <property type="match status" value="1"/>
</dbReference>
<dbReference type="Proteomes" id="UP000182624">
    <property type="component" value="Unassembled WGS sequence"/>
</dbReference>
<dbReference type="Pfam" id="PF04616">
    <property type="entry name" value="Glyco_hydro_43"/>
    <property type="match status" value="1"/>
</dbReference>
<dbReference type="SUPFAM" id="SSF75005">
    <property type="entry name" value="Arabinanase/levansucrase/invertase"/>
    <property type="match status" value="1"/>
</dbReference>
<evidence type="ECO:0000256" key="1">
    <source>
        <dbReference type="ARBA" id="ARBA00009865"/>
    </source>
</evidence>
<dbReference type="GO" id="GO:0005975">
    <property type="term" value="P:carbohydrate metabolic process"/>
    <property type="evidence" value="ECO:0007669"/>
    <property type="project" value="InterPro"/>
</dbReference>
<organism evidence="8 9">
    <name type="scientific">Butyrivibrio proteoclasticus</name>
    <dbReference type="NCBI Taxonomy" id="43305"/>
    <lineage>
        <taxon>Bacteria</taxon>
        <taxon>Bacillati</taxon>
        <taxon>Bacillota</taxon>
        <taxon>Clostridia</taxon>
        <taxon>Lachnospirales</taxon>
        <taxon>Lachnospiraceae</taxon>
        <taxon>Butyrivibrio</taxon>
    </lineage>
</organism>
<dbReference type="AlphaFoldDB" id="A0A1I5T9W8"/>
<dbReference type="Gene3D" id="2.60.120.200">
    <property type="match status" value="1"/>
</dbReference>
<comment type="similarity">
    <text evidence="1 6">Belongs to the glycosyl hydrolase 43 family.</text>
</comment>